<feature type="domain" description="4Fe-4S ferredoxin-type" evidence="5">
    <location>
        <begin position="118"/>
        <end position="151"/>
    </location>
</feature>
<dbReference type="InterPro" id="IPR009051">
    <property type="entry name" value="Helical_ferredxn"/>
</dbReference>
<dbReference type="EMBL" id="FNLL01000001">
    <property type="protein sequence ID" value="SDT84349.1"/>
    <property type="molecule type" value="Genomic_DNA"/>
</dbReference>
<reference evidence="7" key="1">
    <citation type="submission" date="2016-10" db="EMBL/GenBank/DDBJ databases">
        <authorList>
            <person name="Varghese N."/>
            <person name="Submissions S."/>
        </authorList>
    </citation>
    <scope>NUCLEOTIDE SEQUENCE [LARGE SCALE GENOMIC DNA]</scope>
    <source>
        <strain evidence="7">DSM 3384</strain>
    </source>
</reference>
<evidence type="ECO:0000256" key="2">
    <source>
        <dbReference type="ARBA" id="ARBA00023004"/>
    </source>
</evidence>
<dbReference type="InterPro" id="IPR017900">
    <property type="entry name" value="4Fe4S_Fe_S_CS"/>
</dbReference>
<dbReference type="Gene3D" id="1.10.1060.10">
    <property type="entry name" value="Alpha-helical ferredoxin"/>
    <property type="match status" value="1"/>
</dbReference>
<evidence type="ECO:0000313" key="6">
    <source>
        <dbReference type="EMBL" id="SDT84349.1"/>
    </source>
</evidence>
<evidence type="ECO:0000256" key="1">
    <source>
        <dbReference type="ARBA" id="ARBA00022723"/>
    </source>
</evidence>
<dbReference type="GO" id="GO:0046872">
    <property type="term" value="F:metal ion binding"/>
    <property type="evidence" value="ECO:0007669"/>
    <property type="project" value="UniProtKB-KW"/>
</dbReference>
<protein>
    <recommendedName>
        <fullName evidence="5">4Fe-4S ferredoxin-type domain-containing protein</fullName>
    </recommendedName>
</protein>
<dbReference type="PROSITE" id="PS51379">
    <property type="entry name" value="4FE4S_FER_2"/>
    <property type="match status" value="1"/>
</dbReference>
<feature type="signal peptide" evidence="4">
    <location>
        <begin position="1"/>
        <end position="21"/>
    </location>
</feature>
<evidence type="ECO:0000256" key="4">
    <source>
        <dbReference type="SAM" id="SignalP"/>
    </source>
</evidence>
<gene>
    <name evidence="6" type="ORF">SAMN04487931_101211</name>
</gene>
<keyword evidence="1" id="KW-0479">Metal-binding</keyword>
<keyword evidence="3" id="KW-0411">Iron-sulfur</keyword>
<dbReference type="InterPro" id="IPR017896">
    <property type="entry name" value="4Fe4S_Fe-S-bd"/>
</dbReference>
<dbReference type="AlphaFoldDB" id="A0A1H2DND8"/>
<dbReference type="Proteomes" id="UP000199608">
    <property type="component" value="Unassembled WGS sequence"/>
</dbReference>
<dbReference type="PROSITE" id="PS00198">
    <property type="entry name" value="4FE4S_FER_1"/>
    <property type="match status" value="1"/>
</dbReference>
<feature type="chain" id="PRO_5011444681" description="4Fe-4S ferredoxin-type domain-containing protein" evidence="4">
    <location>
        <begin position="22"/>
        <end position="158"/>
    </location>
</feature>
<evidence type="ECO:0000313" key="7">
    <source>
        <dbReference type="Proteomes" id="UP000199608"/>
    </source>
</evidence>
<evidence type="ECO:0000256" key="3">
    <source>
        <dbReference type="ARBA" id="ARBA00023014"/>
    </source>
</evidence>
<accession>A0A1H2DND8</accession>
<keyword evidence="2" id="KW-0408">Iron</keyword>
<keyword evidence="4" id="KW-0732">Signal</keyword>
<dbReference type="SUPFAM" id="SSF46548">
    <property type="entry name" value="alpha-helical ferredoxin"/>
    <property type="match status" value="1"/>
</dbReference>
<proteinExistence type="predicted"/>
<evidence type="ECO:0000259" key="5">
    <source>
        <dbReference type="PROSITE" id="PS51379"/>
    </source>
</evidence>
<keyword evidence="7" id="KW-1185">Reference proteome</keyword>
<organism evidence="6 7">
    <name type="scientific">Desulfobacula phenolica</name>
    <dbReference type="NCBI Taxonomy" id="90732"/>
    <lineage>
        <taxon>Bacteria</taxon>
        <taxon>Pseudomonadati</taxon>
        <taxon>Thermodesulfobacteriota</taxon>
        <taxon>Desulfobacteria</taxon>
        <taxon>Desulfobacterales</taxon>
        <taxon>Desulfobacteraceae</taxon>
        <taxon>Desulfobacula</taxon>
    </lineage>
</organism>
<name>A0A1H2DND8_9BACT</name>
<dbReference type="GO" id="GO:0051536">
    <property type="term" value="F:iron-sulfur cluster binding"/>
    <property type="evidence" value="ECO:0007669"/>
    <property type="project" value="UniProtKB-KW"/>
</dbReference>
<dbReference type="RefSeq" id="WP_014956805.1">
    <property type="nucleotide sequence ID" value="NZ_FNLL01000001.1"/>
</dbReference>
<sequence>MKKKFLYINVFCYLCIAAFLAATIGTSLKSGYPWAMTCYNCVLGRQICPLGIDPYGFISAAITNDPEIYVSATNIRMKLGKALDIDPNMTLILPDKSLVTAQTLSLTQKDLDYEVTTHKIKVKDAATFCPLCGNCDRVCPINLPVLKIIEDLKDDGKF</sequence>